<reference evidence="2" key="1">
    <citation type="journal article" date="2023" name="IScience">
        <title>Live-bearing cockroach genome reveals convergent evolutionary mechanisms linked to viviparity in insects and beyond.</title>
        <authorList>
            <person name="Fouks B."/>
            <person name="Harrison M.C."/>
            <person name="Mikhailova A.A."/>
            <person name="Marchal E."/>
            <person name="English S."/>
            <person name="Carruthers M."/>
            <person name="Jennings E.C."/>
            <person name="Chiamaka E.L."/>
            <person name="Frigard R.A."/>
            <person name="Pippel M."/>
            <person name="Attardo G.M."/>
            <person name="Benoit J.B."/>
            <person name="Bornberg-Bauer E."/>
            <person name="Tobe S.S."/>
        </authorList>
    </citation>
    <scope>NUCLEOTIDE SEQUENCE</scope>
    <source>
        <strain evidence="2">Stay&amp;Tobe</strain>
    </source>
</reference>
<feature type="transmembrane region" description="Helical" evidence="1">
    <location>
        <begin position="59"/>
        <end position="78"/>
    </location>
</feature>
<feature type="transmembrane region" description="Helical" evidence="1">
    <location>
        <begin position="6"/>
        <end position="29"/>
    </location>
</feature>
<dbReference type="Proteomes" id="UP001233999">
    <property type="component" value="Unassembled WGS sequence"/>
</dbReference>
<dbReference type="AlphaFoldDB" id="A0AAD8A9Q8"/>
<keyword evidence="1" id="KW-0472">Membrane</keyword>
<gene>
    <name evidence="2" type="ORF">L9F63_013979</name>
</gene>
<keyword evidence="3" id="KW-1185">Reference proteome</keyword>
<dbReference type="EMBL" id="JASPKZ010002724">
    <property type="protein sequence ID" value="KAJ9594705.1"/>
    <property type="molecule type" value="Genomic_DNA"/>
</dbReference>
<evidence type="ECO:0000313" key="3">
    <source>
        <dbReference type="Proteomes" id="UP001233999"/>
    </source>
</evidence>
<keyword evidence="1" id="KW-0812">Transmembrane</keyword>
<name>A0AAD8A9Q8_DIPPU</name>
<sequence>TINIPLFILLIPFFSSLIVIISKVNYFIVTMAMQHMHIISVFYLDLISVGFQPNIIYELITTLLFVSCINSSTISIIIEI</sequence>
<feature type="non-terminal residue" evidence="2">
    <location>
        <position position="80"/>
    </location>
</feature>
<proteinExistence type="predicted"/>
<evidence type="ECO:0000256" key="1">
    <source>
        <dbReference type="SAM" id="Phobius"/>
    </source>
</evidence>
<keyword evidence="1" id="KW-1133">Transmembrane helix</keyword>
<accession>A0AAD8A9Q8</accession>
<organism evidence="2 3">
    <name type="scientific">Diploptera punctata</name>
    <name type="common">Pacific beetle cockroach</name>
    <dbReference type="NCBI Taxonomy" id="6984"/>
    <lineage>
        <taxon>Eukaryota</taxon>
        <taxon>Metazoa</taxon>
        <taxon>Ecdysozoa</taxon>
        <taxon>Arthropoda</taxon>
        <taxon>Hexapoda</taxon>
        <taxon>Insecta</taxon>
        <taxon>Pterygota</taxon>
        <taxon>Neoptera</taxon>
        <taxon>Polyneoptera</taxon>
        <taxon>Dictyoptera</taxon>
        <taxon>Blattodea</taxon>
        <taxon>Blaberoidea</taxon>
        <taxon>Blaberidae</taxon>
        <taxon>Diplopterinae</taxon>
        <taxon>Diploptera</taxon>
    </lineage>
</organism>
<reference evidence="2" key="2">
    <citation type="submission" date="2023-05" db="EMBL/GenBank/DDBJ databases">
        <authorList>
            <person name="Fouks B."/>
        </authorList>
    </citation>
    <scope>NUCLEOTIDE SEQUENCE</scope>
    <source>
        <strain evidence="2">Stay&amp;Tobe</strain>
        <tissue evidence="2">Testes</tissue>
    </source>
</reference>
<comment type="caution">
    <text evidence="2">The sequence shown here is derived from an EMBL/GenBank/DDBJ whole genome shotgun (WGS) entry which is preliminary data.</text>
</comment>
<feature type="non-terminal residue" evidence="2">
    <location>
        <position position="1"/>
    </location>
</feature>
<evidence type="ECO:0000313" key="2">
    <source>
        <dbReference type="EMBL" id="KAJ9594705.1"/>
    </source>
</evidence>
<protein>
    <submittedName>
        <fullName evidence="2">Uncharacterized protein</fullName>
    </submittedName>
</protein>